<name>A0A158IHI1_9BURK</name>
<keyword evidence="1" id="KW-0732">Signal</keyword>
<feature type="chain" id="PRO_5011109014" description="Lipoprotein" evidence="1">
    <location>
        <begin position="35"/>
        <end position="256"/>
    </location>
</feature>
<evidence type="ECO:0008006" key="4">
    <source>
        <dbReference type="Google" id="ProtNLM"/>
    </source>
</evidence>
<comment type="caution">
    <text evidence="2">The sequence shown here is derived from an EMBL/GenBank/DDBJ whole genome shotgun (WGS) entry which is preliminary data.</text>
</comment>
<gene>
    <name evidence="2" type="ORF">AWB65_04836</name>
</gene>
<evidence type="ECO:0000313" key="3">
    <source>
        <dbReference type="Proteomes" id="UP000054977"/>
    </source>
</evidence>
<reference evidence="2" key="1">
    <citation type="submission" date="2016-01" db="EMBL/GenBank/DDBJ databases">
        <authorList>
            <person name="Peeters C."/>
        </authorList>
    </citation>
    <scope>NUCLEOTIDE SEQUENCE [LARGE SCALE GENOMIC DNA]</scope>
    <source>
        <strain evidence="2">LMG 22934</strain>
    </source>
</reference>
<dbReference type="OrthoDB" id="9101651at2"/>
<dbReference type="Proteomes" id="UP000054977">
    <property type="component" value="Unassembled WGS sequence"/>
</dbReference>
<evidence type="ECO:0000313" key="2">
    <source>
        <dbReference type="EMBL" id="SAL56006.1"/>
    </source>
</evidence>
<feature type="signal peptide" evidence="1">
    <location>
        <begin position="1"/>
        <end position="34"/>
    </location>
</feature>
<protein>
    <recommendedName>
        <fullName evidence="4">Lipoprotein</fullName>
    </recommendedName>
</protein>
<sequence>MTKTACPYSALFAFSALCITLTACSTGPLQPATAAGTTTLPSGGVYKGIVPARGNAILVMLFDGTAYLFYGAGSPAMSGLGGVVVATNGSQSASGRFTSTSAQNYNLQSRAASPVTFDADFARAPAVTGSARTQSGESLTFSATSDQMLGADPARATVAGLYTGRGGSLQGATNSKLTVTGDGFLAGTTGMGCVFKGTVAPHSGVNAYDVSITFGPAPCPQSGTTLTGTAVLDGARLLAALPLPGRSDAFVFDGTK</sequence>
<dbReference type="PROSITE" id="PS51257">
    <property type="entry name" value="PROKAR_LIPOPROTEIN"/>
    <property type="match status" value="1"/>
</dbReference>
<dbReference type="RefSeq" id="WP_087669544.1">
    <property type="nucleotide sequence ID" value="NZ_FCNW02000033.1"/>
</dbReference>
<accession>A0A158IHI1</accession>
<dbReference type="EMBL" id="FCNW02000033">
    <property type="protein sequence ID" value="SAL56006.1"/>
    <property type="molecule type" value="Genomic_DNA"/>
</dbReference>
<evidence type="ECO:0000256" key="1">
    <source>
        <dbReference type="SAM" id="SignalP"/>
    </source>
</evidence>
<organism evidence="2 3">
    <name type="scientific">Caballeronia humi</name>
    <dbReference type="NCBI Taxonomy" id="326474"/>
    <lineage>
        <taxon>Bacteria</taxon>
        <taxon>Pseudomonadati</taxon>
        <taxon>Pseudomonadota</taxon>
        <taxon>Betaproteobacteria</taxon>
        <taxon>Burkholderiales</taxon>
        <taxon>Burkholderiaceae</taxon>
        <taxon>Caballeronia</taxon>
    </lineage>
</organism>
<proteinExistence type="predicted"/>
<dbReference type="STRING" id="326474.AWB65_04836"/>
<dbReference type="AlphaFoldDB" id="A0A158IHI1"/>
<keyword evidence="3" id="KW-1185">Reference proteome</keyword>